<reference evidence="2 3" key="1">
    <citation type="submission" date="2021-07" db="EMBL/GenBank/DDBJ databases">
        <title>The Aristolochia fimbriata genome: insights into angiosperm evolution, floral development and chemical biosynthesis.</title>
        <authorList>
            <person name="Jiao Y."/>
        </authorList>
    </citation>
    <scope>NUCLEOTIDE SEQUENCE [LARGE SCALE GENOMIC DNA]</scope>
    <source>
        <strain evidence="2">IBCAS-2021</strain>
        <tissue evidence="2">Leaf</tissue>
    </source>
</reference>
<sequence length="535" mass="57206">MANAPSMYTREEEEGWVGGGGGLGRRRRRVGSEEEEGWVGGGGGLGRRRRRVGSEEEEGWVGGGGGGLGRRRRRVGSEEEEGWVGGGGGLGRVGGGGGLGRRKRRVWSEEGGGSRVRGGRRVGRRREEGRRMEEGWLEEGGGSAGGGGRIGPEEGRVSGRRRGSIGPEEGEDRAGGEGGSGWRRGSLGSGDCLPLGEDKVPVPVPSSSSLPTSFKSPLPLSSVYICNRLGDYHPHATTGDDETAEGEHSPEGFFKSGVVTAVSGVIVTGMERSVKSVIITSNGDDISKNIAYHLAKYGCRLVLMGDEVPLRSIAKEIMEALKGSSSIEVIGLDMSDHRAITFEEAVDKACKRLGALDAFVNCYIAEGEMQEALDMPEDEFKKTTQIHFMSPWFLAVAVGKKMRDFGSGGSIIFLSTIIGAERGLYPGAAAFGSCLAGIKQLVRTLALEVGKYKIRVNAIARGLHVDDKFPLSVGKEKAMKSTKDVMPLLRWLDVEKDLHSTVHYLVGDESGYLTGTTIFVDGGQSLVRPRMRSFM</sequence>
<dbReference type="InterPro" id="IPR036291">
    <property type="entry name" value="NAD(P)-bd_dom_sf"/>
</dbReference>
<organism evidence="2 3">
    <name type="scientific">Aristolochia fimbriata</name>
    <name type="common">White veined hardy Dutchman's pipe vine</name>
    <dbReference type="NCBI Taxonomy" id="158543"/>
    <lineage>
        <taxon>Eukaryota</taxon>
        <taxon>Viridiplantae</taxon>
        <taxon>Streptophyta</taxon>
        <taxon>Embryophyta</taxon>
        <taxon>Tracheophyta</taxon>
        <taxon>Spermatophyta</taxon>
        <taxon>Magnoliopsida</taxon>
        <taxon>Magnoliidae</taxon>
        <taxon>Piperales</taxon>
        <taxon>Aristolochiaceae</taxon>
        <taxon>Aristolochia</taxon>
    </lineage>
</organism>
<proteinExistence type="predicted"/>
<protein>
    <submittedName>
        <fullName evidence="2">Uncharacterized protein</fullName>
    </submittedName>
</protein>
<accession>A0AAV7EF67</accession>
<dbReference type="InterPro" id="IPR002347">
    <property type="entry name" value="SDR_fam"/>
</dbReference>
<keyword evidence="3" id="KW-1185">Reference proteome</keyword>
<dbReference type="Proteomes" id="UP000825729">
    <property type="component" value="Unassembled WGS sequence"/>
</dbReference>
<dbReference type="SUPFAM" id="SSF51735">
    <property type="entry name" value="NAD(P)-binding Rossmann-fold domains"/>
    <property type="match status" value="1"/>
</dbReference>
<gene>
    <name evidence="2" type="ORF">H6P81_013516</name>
</gene>
<dbReference type="PANTHER" id="PTHR44375">
    <property type="entry name" value="BETA-KETOACYL-ACP REDUCTASE-LIKE PROTEIN-RELATED"/>
    <property type="match status" value="1"/>
</dbReference>
<dbReference type="Pfam" id="PF13561">
    <property type="entry name" value="adh_short_C2"/>
    <property type="match status" value="1"/>
</dbReference>
<evidence type="ECO:0000256" key="1">
    <source>
        <dbReference type="SAM" id="MobiDB-lite"/>
    </source>
</evidence>
<feature type="compositionally biased region" description="Gly residues" evidence="1">
    <location>
        <begin position="138"/>
        <end position="150"/>
    </location>
</feature>
<feature type="compositionally biased region" description="Gly residues" evidence="1">
    <location>
        <begin position="83"/>
        <end position="99"/>
    </location>
</feature>
<dbReference type="Gene3D" id="3.40.50.720">
    <property type="entry name" value="NAD(P)-binding Rossmann-like Domain"/>
    <property type="match status" value="1"/>
</dbReference>
<evidence type="ECO:0000313" key="2">
    <source>
        <dbReference type="EMBL" id="KAG9447388.1"/>
    </source>
</evidence>
<dbReference type="AlphaFoldDB" id="A0AAV7EF67"/>
<name>A0AAV7EF67_ARIFI</name>
<evidence type="ECO:0000313" key="3">
    <source>
        <dbReference type="Proteomes" id="UP000825729"/>
    </source>
</evidence>
<feature type="region of interest" description="Disordered" evidence="1">
    <location>
        <begin position="1"/>
        <end position="213"/>
    </location>
</feature>
<dbReference type="PANTHER" id="PTHR44375:SF6">
    <property type="entry name" value="F28J7.36 PROTEIN"/>
    <property type="match status" value="1"/>
</dbReference>
<dbReference type="CDD" id="cd05233">
    <property type="entry name" value="SDR_c"/>
    <property type="match status" value="1"/>
</dbReference>
<feature type="compositionally biased region" description="Basic and acidic residues" evidence="1">
    <location>
        <begin position="125"/>
        <end position="134"/>
    </location>
</feature>
<comment type="caution">
    <text evidence="2">The sequence shown here is derived from an EMBL/GenBank/DDBJ whole genome shotgun (WGS) entry which is preliminary data.</text>
</comment>
<dbReference type="EMBL" id="JAINDJ010000005">
    <property type="protein sequence ID" value="KAG9447388.1"/>
    <property type="molecule type" value="Genomic_DNA"/>
</dbReference>